<dbReference type="Pfam" id="PF04857">
    <property type="entry name" value="CAF1"/>
    <property type="match status" value="1"/>
</dbReference>
<accession>A0A8H5ZFN2</accession>
<feature type="compositionally biased region" description="Polar residues" evidence="2">
    <location>
        <begin position="443"/>
        <end position="462"/>
    </location>
</feature>
<evidence type="ECO:0000313" key="4">
    <source>
        <dbReference type="Proteomes" id="UP000624244"/>
    </source>
</evidence>
<comment type="caution">
    <text evidence="3">The sequence shown here is derived from an EMBL/GenBank/DDBJ whole genome shotgun (WGS) entry which is preliminary data.</text>
</comment>
<reference evidence="3" key="1">
    <citation type="submission" date="2019-11" db="EMBL/GenBank/DDBJ databases">
        <title>Bipolaris sorokiniana Genome sequencing.</title>
        <authorList>
            <person name="Wang H."/>
        </authorList>
    </citation>
    <scope>NUCLEOTIDE SEQUENCE</scope>
</reference>
<evidence type="ECO:0000256" key="2">
    <source>
        <dbReference type="SAM" id="MobiDB-lite"/>
    </source>
</evidence>
<dbReference type="OMA" id="LTTCHED"/>
<feature type="compositionally biased region" description="Polar residues" evidence="2">
    <location>
        <begin position="554"/>
        <end position="568"/>
    </location>
</feature>
<dbReference type="PANTHER" id="PTHR15092:SF22">
    <property type="entry name" value="POLY(A)-SPECIFIC RIBONUCLEASE PNLDC1"/>
    <property type="match status" value="1"/>
</dbReference>
<name>A0A8H5ZFN2_COCSA</name>
<protein>
    <recommendedName>
        <fullName evidence="5">CAF1-domain-containing protein</fullName>
    </recommendedName>
</protein>
<dbReference type="GO" id="GO:1990432">
    <property type="term" value="P:siRNA 3'-end processing"/>
    <property type="evidence" value="ECO:0007669"/>
    <property type="project" value="TreeGrafter"/>
</dbReference>
<dbReference type="AlphaFoldDB" id="A0A8H5ZFN2"/>
<dbReference type="PANTHER" id="PTHR15092">
    <property type="entry name" value="POLY A -SPECIFIC RIBONUCLEASE/TARGET OF EGR1, MEMBER 1"/>
    <property type="match status" value="1"/>
</dbReference>
<feature type="compositionally biased region" description="Basic and acidic residues" evidence="2">
    <location>
        <begin position="465"/>
        <end position="474"/>
    </location>
</feature>
<dbReference type="GO" id="GO:1990431">
    <property type="term" value="P:priRNA 3'-end processing"/>
    <property type="evidence" value="ECO:0007669"/>
    <property type="project" value="TreeGrafter"/>
</dbReference>
<dbReference type="GO" id="GO:0005634">
    <property type="term" value="C:nucleus"/>
    <property type="evidence" value="ECO:0007669"/>
    <property type="project" value="TreeGrafter"/>
</dbReference>
<dbReference type="EMBL" id="WNKQ01000011">
    <property type="protein sequence ID" value="KAF5848362.1"/>
    <property type="molecule type" value="Genomic_DNA"/>
</dbReference>
<feature type="compositionally biased region" description="Basic and acidic residues" evidence="2">
    <location>
        <begin position="540"/>
        <end position="553"/>
    </location>
</feature>
<feature type="region of interest" description="Disordered" evidence="2">
    <location>
        <begin position="441"/>
        <end position="568"/>
    </location>
</feature>
<proteinExistence type="inferred from homology"/>
<evidence type="ECO:0000313" key="3">
    <source>
        <dbReference type="EMBL" id="KAF5848362.1"/>
    </source>
</evidence>
<dbReference type="GO" id="GO:0000289">
    <property type="term" value="P:nuclear-transcribed mRNA poly(A) tail shortening"/>
    <property type="evidence" value="ECO:0007669"/>
    <property type="project" value="TreeGrafter"/>
</dbReference>
<dbReference type="Gene3D" id="3.30.420.10">
    <property type="entry name" value="Ribonuclease H-like superfamily/Ribonuclease H"/>
    <property type="match status" value="2"/>
</dbReference>
<dbReference type="GO" id="GO:0003723">
    <property type="term" value="F:RNA binding"/>
    <property type="evidence" value="ECO:0007669"/>
    <property type="project" value="TreeGrafter"/>
</dbReference>
<dbReference type="SUPFAM" id="SSF53098">
    <property type="entry name" value="Ribonuclease H-like"/>
    <property type="match status" value="1"/>
</dbReference>
<dbReference type="InterPro" id="IPR006941">
    <property type="entry name" value="RNase_CAF1"/>
</dbReference>
<gene>
    <name evidence="3" type="ORF">GGP41_005807</name>
</gene>
<dbReference type="InterPro" id="IPR036397">
    <property type="entry name" value="RNaseH_sf"/>
</dbReference>
<evidence type="ECO:0008006" key="5">
    <source>
        <dbReference type="Google" id="ProtNLM"/>
    </source>
</evidence>
<comment type="similarity">
    <text evidence="1">Belongs to the CAF1 family.</text>
</comment>
<dbReference type="InterPro" id="IPR012337">
    <property type="entry name" value="RNaseH-like_sf"/>
</dbReference>
<organism evidence="3 4">
    <name type="scientific">Cochliobolus sativus</name>
    <name type="common">Common root rot and spot blotch fungus</name>
    <name type="synonym">Bipolaris sorokiniana</name>
    <dbReference type="NCBI Taxonomy" id="45130"/>
    <lineage>
        <taxon>Eukaryota</taxon>
        <taxon>Fungi</taxon>
        <taxon>Dikarya</taxon>
        <taxon>Ascomycota</taxon>
        <taxon>Pezizomycotina</taxon>
        <taxon>Dothideomycetes</taxon>
        <taxon>Pleosporomycetidae</taxon>
        <taxon>Pleosporales</taxon>
        <taxon>Pleosporineae</taxon>
        <taxon>Pleosporaceae</taxon>
        <taxon>Bipolaris</taxon>
    </lineage>
</organism>
<dbReference type="InterPro" id="IPR051181">
    <property type="entry name" value="CAF1_poly(A)_ribonucleases"/>
</dbReference>
<sequence length="620" mass="70617">MDVDAATFPHHLLWILINIAEADFVSFDLELSGIPSRIQDKPPRGPGRFTMEERYAETKMGADRYQILQVGITCARFDYIANKYVLRPYNIDISPLLDERIDFEREIRFQSGACTFLLKNGFDLGLPFANGVQYLSRQEADKAKQMACDRLEKKNPVPDLQLKEGDVESLDFMRRVREAINKWKTTTSSGLDITTHTGLPERPKIPVITRFEKRLVHQLVRAEFPDLVTMGRSECVRIIQLDPVREAENMQRMKNRVDESILRQTGFRWIFEALVKGGNLSRTDLLYVARTTGMAPTADTDDTRTRFDKAMERLKTKQPVLVGHNMFTDIVYLYRTFVGELPDTLNDFQDAIHELFPKIIDTKYLATFAEGDLNASPTLQDIAQGLSSQPLPDIITHADHPKYQDIEAFHEAGYDSLLTATIMIKLAARLGVERGEKTLPPLFQNSANGADNQSNPTTNQNVPDFVKDGREKVQKPVPLPPVENPEPKQSKKQRKKNKQVSKKAEQTRFQTKNVFDALSEMSLNPETAPLSTDDEEAEPIETKEDHQNGKWEEQTSQSPGSWENAAPVQNTTSLTPLEQVERQPMELMPHFNSKFWAEFGNTLRVFGTEEAVWKIATWES</sequence>
<feature type="compositionally biased region" description="Basic residues" evidence="2">
    <location>
        <begin position="490"/>
        <end position="501"/>
    </location>
</feature>
<dbReference type="Proteomes" id="UP000624244">
    <property type="component" value="Unassembled WGS sequence"/>
</dbReference>
<dbReference type="GO" id="GO:0000175">
    <property type="term" value="F:3'-5'-RNA exonuclease activity"/>
    <property type="evidence" value="ECO:0007669"/>
    <property type="project" value="TreeGrafter"/>
</dbReference>
<evidence type="ECO:0000256" key="1">
    <source>
        <dbReference type="ARBA" id="ARBA00008372"/>
    </source>
</evidence>